<feature type="region of interest" description="Disordered" evidence="1">
    <location>
        <begin position="331"/>
        <end position="378"/>
    </location>
</feature>
<evidence type="ECO:0000256" key="1">
    <source>
        <dbReference type="SAM" id="MobiDB-lite"/>
    </source>
</evidence>
<proteinExistence type="predicted"/>
<protein>
    <recommendedName>
        <fullName evidence="4">HMG box domain-containing protein</fullName>
    </recommendedName>
</protein>
<accession>A0ABR2Z9R6</accession>
<evidence type="ECO:0000313" key="2">
    <source>
        <dbReference type="EMBL" id="KAL0057729.1"/>
    </source>
</evidence>
<feature type="region of interest" description="Disordered" evidence="1">
    <location>
        <begin position="550"/>
        <end position="587"/>
    </location>
</feature>
<keyword evidence="3" id="KW-1185">Reference proteome</keyword>
<comment type="caution">
    <text evidence="2">The sequence shown here is derived from an EMBL/GenBank/DDBJ whole genome shotgun (WGS) entry which is preliminary data.</text>
</comment>
<gene>
    <name evidence="2" type="ORF">AAF712_015621</name>
</gene>
<feature type="compositionally biased region" description="Acidic residues" evidence="1">
    <location>
        <begin position="287"/>
        <end position="300"/>
    </location>
</feature>
<feature type="region of interest" description="Disordered" evidence="1">
    <location>
        <begin position="716"/>
        <end position="776"/>
    </location>
</feature>
<dbReference type="Proteomes" id="UP001437256">
    <property type="component" value="Unassembled WGS sequence"/>
</dbReference>
<feature type="compositionally biased region" description="Basic and acidic residues" evidence="1">
    <location>
        <begin position="369"/>
        <end position="378"/>
    </location>
</feature>
<feature type="region of interest" description="Disordered" evidence="1">
    <location>
        <begin position="604"/>
        <end position="663"/>
    </location>
</feature>
<sequence length="776" mass="85036">MESVFRDSHSAMYTKATQAFIKNWGYNLEPEVEPEEGKDYTPRDINNFAEGKETEDEEAKRQDFEKMLRGQIANWARYCWTRKKVDAASIATLLGSIGSLQVTQPRRAQEVQYYQQKTYKQKHRIEFKKYWNTTKKHLPESERLNEMNAYCRRKWDQEPEEEKEKVRAKIDTKYHKEQAEYSRRGAWTNDAEGFLKVQQRTENILVPVADGLSKLFGNGVVIFLYGPRANGKIGVDSISSVVPDTQTNRYLKDFDPKAMNKAHAFCEHFAQATFTPEYCKSRIVEGHEDEDDADSDDEEPPSTLGRVFWSTSEGLCPVGANGKVLRHSVPTLTGPMTVDGPPAATSSSPPTTTTTAPLSLTPVTTPHPDIPELPKENDGPLPLTSFAPSPFKSSLPSLATQGLHGASSCSHTSTTIPLATMPQLSPASGLIPFEDFAGNNWTSSHPGTGELWQGGELTQFLYSSNASHGMTGYQTLGWVNGPEQAFPNPSLPVFSEGFQESSFVPGANCINQQANVLTAPTFWEAISVDNPPVLSLTATATSSAHESLMYNGSEMNTDDPAPGNPPLPSLSLSNQSSTSSNTVGSLAQPKPLLQTAPAMTVVDGSVSLGDSTSNEVLRDTSAQRDSSIQMPIAKGKENSPARVRRKRKADDNNDISQHKKAKGNMGEVVLNGNVAARDQGMGSERASGKRTTKHLAHLAAFGLKLTDHRVRMLDGEGMDKDTNVGVSKRSAAALKAAETRQRNKASRAAISENPREETESVAGRRATKRKSERKTK</sequence>
<name>A0ABR2Z9R6_9AGAR</name>
<feature type="region of interest" description="Disordered" evidence="1">
    <location>
        <begin position="287"/>
        <end position="307"/>
    </location>
</feature>
<evidence type="ECO:0000313" key="3">
    <source>
        <dbReference type="Proteomes" id="UP001437256"/>
    </source>
</evidence>
<feature type="compositionally biased region" description="Basic residues" evidence="1">
    <location>
        <begin position="765"/>
        <end position="776"/>
    </location>
</feature>
<dbReference type="EMBL" id="JBBXMP010000451">
    <property type="protein sequence ID" value="KAL0057729.1"/>
    <property type="molecule type" value="Genomic_DNA"/>
</dbReference>
<feature type="compositionally biased region" description="Low complexity" evidence="1">
    <location>
        <begin position="341"/>
        <end position="366"/>
    </location>
</feature>
<feature type="compositionally biased region" description="Low complexity" evidence="1">
    <location>
        <begin position="569"/>
        <end position="582"/>
    </location>
</feature>
<evidence type="ECO:0008006" key="4">
    <source>
        <dbReference type="Google" id="ProtNLM"/>
    </source>
</evidence>
<organism evidence="2 3">
    <name type="scientific">Marasmius tenuissimus</name>
    <dbReference type="NCBI Taxonomy" id="585030"/>
    <lineage>
        <taxon>Eukaryota</taxon>
        <taxon>Fungi</taxon>
        <taxon>Dikarya</taxon>
        <taxon>Basidiomycota</taxon>
        <taxon>Agaricomycotina</taxon>
        <taxon>Agaricomycetes</taxon>
        <taxon>Agaricomycetidae</taxon>
        <taxon>Agaricales</taxon>
        <taxon>Marasmiineae</taxon>
        <taxon>Marasmiaceae</taxon>
        <taxon>Marasmius</taxon>
    </lineage>
</organism>
<reference evidence="2 3" key="1">
    <citation type="submission" date="2024-05" db="EMBL/GenBank/DDBJ databases">
        <title>A draft genome resource for the thread blight pathogen Marasmius tenuissimus strain MS-2.</title>
        <authorList>
            <person name="Yulfo-Soto G.E."/>
            <person name="Baruah I.K."/>
            <person name="Amoako-Attah I."/>
            <person name="Bukari Y."/>
            <person name="Meinhardt L.W."/>
            <person name="Bailey B.A."/>
            <person name="Cohen S.P."/>
        </authorList>
    </citation>
    <scope>NUCLEOTIDE SEQUENCE [LARGE SCALE GENOMIC DNA]</scope>
    <source>
        <strain evidence="2 3">MS-2</strain>
    </source>
</reference>